<feature type="compositionally biased region" description="Polar residues" evidence="1">
    <location>
        <begin position="21"/>
        <end position="35"/>
    </location>
</feature>
<protein>
    <submittedName>
        <fullName evidence="3">ChSh domain-containing protein</fullName>
    </submittedName>
</protein>
<dbReference type="WBParaSite" id="GPLIN_000090800">
    <property type="protein sequence ID" value="GPLIN_000090800"/>
    <property type="gene ID" value="GPLIN_000090800"/>
</dbReference>
<feature type="region of interest" description="Disordered" evidence="1">
    <location>
        <begin position="1"/>
        <end position="63"/>
    </location>
</feature>
<name>A0A183BJX9_GLOPA</name>
<organism evidence="2 3">
    <name type="scientific">Globodera pallida</name>
    <name type="common">Potato cyst nematode worm</name>
    <name type="synonym">Heterodera pallida</name>
    <dbReference type="NCBI Taxonomy" id="36090"/>
    <lineage>
        <taxon>Eukaryota</taxon>
        <taxon>Metazoa</taxon>
        <taxon>Ecdysozoa</taxon>
        <taxon>Nematoda</taxon>
        <taxon>Chromadorea</taxon>
        <taxon>Rhabditida</taxon>
        <taxon>Tylenchina</taxon>
        <taxon>Tylenchomorpha</taxon>
        <taxon>Tylenchoidea</taxon>
        <taxon>Heteroderidae</taxon>
        <taxon>Heteroderinae</taxon>
        <taxon>Globodera</taxon>
    </lineage>
</organism>
<reference evidence="2" key="1">
    <citation type="submission" date="2014-05" db="EMBL/GenBank/DDBJ databases">
        <title>The genome and life-stage specific transcriptomes of Globodera pallida elucidate key aspects of plant parasitism by a cyst nematode.</title>
        <authorList>
            <person name="Cotton J.A."/>
            <person name="Lilley C.J."/>
            <person name="Jones L.M."/>
            <person name="Kikuchi T."/>
            <person name="Reid A.J."/>
            <person name="Thorpe P."/>
            <person name="Tsai I.J."/>
            <person name="Beasley H."/>
            <person name="Blok V."/>
            <person name="Cock P.J.A."/>
            <person name="Van den Akker S.E."/>
            <person name="Holroyd N."/>
            <person name="Hunt M."/>
            <person name="Mantelin S."/>
            <person name="Naghra H."/>
            <person name="Pain A."/>
            <person name="Palomares-Rius J.E."/>
            <person name="Zarowiecki M."/>
            <person name="Berriman M."/>
            <person name="Jones J.T."/>
            <person name="Urwin P.E."/>
        </authorList>
    </citation>
    <scope>NUCLEOTIDE SEQUENCE [LARGE SCALE GENOMIC DNA]</scope>
    <source>
        <strain evidence="2">Lindley</strain>
    </source>
</reference>
<dbReference type="Proteomes" id="UP000050741">
    <property type="component" value="Unassembled WGS sequence"/>
</dbReference>
<proteinExistence type="predicted"/>
<sequence length="95" mass="11333">MPSTNSEQKWHRHRSNRNDDTWTTNMAPPATNVSVQQQQTKRKRKVPLKHQDYFNGKQADEDDDDLKKQMLFKAVKIEYTMPDGRKNRVILFEDE</sequence>
<accession>A0A183BJX9</accession>
<evidence type="ECO:0000313" key="3">
    <source>
        <dbReference type="WBParaSite" id="GPLIN_000090800"/>
    </source>
</evidence>
<evidence type="ECO:0000256" key="1">
    <source>
        <dbReference type="SAM" id="MobiDB-lite"/>
    </source>
</evidence>
<dbReference type="AlphaFoldDB" id="A0A183BJX9"/>
<reference evidence="3" key="2">
    <citation type="submission" date="2016-06" db="UniProtKB">
        <authorList>
            <consortium name="WormBaseParasite"/>
        </authorList>
    </citation>
    <scope>IDENTIFICATION</scope>
</reference>
<evidence type="ECO:0000313" key="2">
    <source>
        <dbReference type="Proteomes" id="UP000050741"/>
    </source>
</evidence>
<keyword evidence="2" id="KW-1185">Reference proteome</keyword>